<dbReference type="Pfam" id="PF00155">
    <property type="entry name" value="Aminotran_1_2"/>
    <property type="match status" value="1"/>
</dbReference>
<comment type="cofactor">
    <cofactor evidence="1">
        <name>pyridoxal 5'-phosphate</name>
        <dbReference type="ChEBI" id="CHEBI:597326"/>
    </cofactor>
</comment>
<keyword evidence="3" id="KW-0808">Transferase</keyword>
<evidence type="ECO:0000256" key="1">
    <source>
        <dbReference type="ARBA" id="ARBA00001933"/>
    </source>
</evidence>
<dbReference type="GO" id="GO:0030170">
    <property type="term" value="F:pyridoxal phosphate binding"/>
    <property type="evidence" value="ECO:0007669"/>
    <property type="project" value="InterPro"/>
</dbReference>
<dbReference type="Proteomes" id="UP000077355">
    <property type="component" value="Unassembled WGS sequence"/>
</dbReference>
<reference evidence="6 7" key="1">
    <citation type="submission" date="2016-03" db="EMBL/GenBank/DDBJ databases">
        <title>Draft genome sequence of Paenibacillus antarcticus CECT 5836.</title>
        <authorList>
            <person name="Shin S.-K."/>
            <person name="Yi H."/>
        </authorList>
    </citation>
    <scope>NUCLEOTIDE SEQUENCE [LARGE SCALE GENOMIC DNA]</scope>
    <source>
        <strain evidence="6 7">CECT 5836</strain>
    </source>
</reference>
<dbReference type="InterPro" id="IPR050859">
    <property type="entry name" value="Class-I_PLP-dep_aminotransf"/>
</dbReference>
<dbReference type="PANTHER" id="PTHR42790:SF19">
    <property type="entry name" value="KYNURENINE_ALPHA-AMINOADIPATE AMINOTRANSFERASE, MITOCHONDRIAL"/>
    <property type="match status" value="1"/>
</dbReference>
<keyword evidence="7" id="KW-1185">Reference proteome</keyword>
<name>A0A168R536_9BACL</name>
<comment type="caution">
    <text evidence="6">The sequence shown here is derived from an EMBL/GenBank/DDBJ whole genome shotgun (WGS) entry which is preliminary data.</text>
</comment>
<dbReference type="SUPFAM" id="SSF53383">
    <property type="entry name" value="PLP-dependent transferases"/>
    <property type="match status" value="1"/>
</dbReference>
<evidence type="ECO:0000256" key="3">
    <source>
        <dbReference type="ARBA" id="ARBA00022679"/>
    </source>
</evidence>
<dbReference type="AlphaFoldDB" id="A0A168R536"/>
<evidence type="ECO:0000256" key="2">
    <source>
        <dbReference type="ARBA" id="ARBA00022576"/>
    </source>
</evidence>
<keyword evidence="4" id="KW-0663">Pyridoxal phosphate</keyword>
<accession>A0A168R536</accession>
<protein>
    <submittedName>
        <fullName evidence="6">Transcriptional regulator</fullName>
    </submittedName>
</protein>
<dbReference type="Gene3D" id="3.90.1150.10">
    <property type="entry name" value="Aspartate Aminotransferase, domain 1"/>
    <property type="match status" value="1"/>
</dbReference>
<sequence length="307" mass="34818">MELLTRVYVDQGDTVLVENPTSPSILELLRMRGATIIPIDADAQGVLLHALEEFINTTSPKFLFVTPNFTNPTGVIWSLERRAQVLDLCRRRHVLIVEDDTYGDLYFDEAMDPVSFSTRYPSLFRLDGGQKVGGQVLYLGSFNKTVAPELRTGWVIGKRKLIELMCAEMPLGDCQSSALNQRILYQLLVSTTFDWRNHIALVRREYNIRLELMKKLLNQPVWRGARYDLPLGGMFIWIQLPEGLRSEALLKCSIPKGVDFCLGALCCVDKGDGFDRIRLNFTQPRRGELIQGMQLISEAVSEFTARS</sequence>
<dbReference type="InterPro" id="IPR015421">
    <property type="entry name" value="PyrdxlP-dep_Trfase_major"/>
</dbReference>
<organism evidence="6 7">
    <name type="scientific">Paenibacillus antarcticus</name>
    <dbReference type="NCBI Taxonomy" id="253703"/>
    <lineage>
        <taxon>Bacteria</taxon>
        <taxon>Bacillati</taxon>
        <taxon>Bacillota</taxon>
        <taxon>Bacilli</taxon>
        <taxon>Bacillales</taxon>
        <taxon>Paenibacillaceae</taxon>
        <taxon>Paenibacillus</taxon>
    </lineage>
</organism>
<evidence type="ECO:0000313" key="6">
    <source>
        <dbReference type="EMBL" id="OAB48599.1"/>
    </source>
</evidence>
<dbReference type="InterPro" id="IPR004839">
    <property type="entry name" value="Aminotransferase_I/II_large"/>
</dbReference>
<evidence type="ECO:0000259" key="5">
    <source>
        <dbReference type="Pfam" id="PF00155"/>
    </source>
</evidence>
<evidence type="ECO:0000313" key="7">
    <source>
        <dbReference type="Proteomes" id="UP000077355"/>
    </source>
</evidence>
<evidence type="ECO:0000256" key="4">
    <source>
        <dbReference type="ARBA" id="ARBA00022898"/>
    </source>
</evidence>
<dbReference type="InterPro" id="IPR015424">
    <property type="entry name" value="PyrdxlP-dep_Trfase"/>
</dbReference>
<feature type="domain" description="Aminotransferase class I/classII large" evidence="5">
    <location>
        <begin position="3"/>
        <end position="241"/>
    </location>
</feature>
<dbReference type="GO" id="GO:1901605">
    <property type="term" value="P:alpha-amino acid metabolic process"/>
    <property type="evidence" value="ECO:0007669"/>
    <property type="project" value="TreeGrafter"/>
</dbReference>
<dbReference type="CDD" id="cd00609">
    <property type="entry name" value="AAT_like"/>
    <property type="match status" value="1"/>
</dbReference>
<proteinExistence type="predicted"/>
<gene>
    <name evidence="6" type="ORF">PBAT_00820</name>
</gene>
<dbReference type="EMBL" id="LVJI01000001">
    <property type="protein sequence ID" value="OAB48599.1"/>
    <property type="molecule type" value="Genomic_DNA"/>
</dbReference>
<dbReference type="PANTHER" id="PTHR42790">
    <property type="entry name" value="AMINOTRANSFERASE"/>
    <property type="match status" value="1"/>
</dbReference>
<dbReference type="GO" id="GO:0008483">
    <property type="term" value="F:transaminase activity"/>
    <property type="evidence" value="ECO:0007669"/>
    <property type="project" value="UniProtKB-KW"/>
</dbReference>
<dbReference type="Gene3D" id="3.40.640.10">
    <property type="entry name" value="Type I PLP-dependent aspartate aminotransferase-like (Major domain)"/>
    <property type="match status" value="1"/>
</dbReference>
<dbReference type="InterPro" id="IPR015422">
    <property type="entry name" value="PyrdxlP-dep_Trfase_small"/>
</dbReference>
<keyword evidence="2" id="KW-0032">Aminotransferase</keyword>